<proteinExistence type="inferred from homology"/>
<keyword evidence="5 7" id="KW-1133">Transmembrane helix</keyword>
<keyword evidence="6 7" id="KW-0472">Membrane</keyword>
<evidence type="ECO:0000256" key="1">
    <source>
        <dbReference type="ARBA" id="ARBA00004651"/>
    </source>
</evidence>
<keyword evidence="7" id="KW-0813">Transport</keyword>
<keyword evidence="4 7" id="KW-0812">Transmembrane</keyword>
<reference evidence="11 12" key="1">
    <citation type="submission" date="2019-08" db="EMBL/GenBank/DDBJ databases">
        <authorList>
            <person name="Peeters C."/>
        </authorList>
    </citation>
    <scope>NUCLEOTIDE SEQUENCE [LARGE SCALE GENOMIC DNA]</scope>
    <source>
        <strain evidence="11 12">LMG 31108</strain>
    </source>
</reference>
<dbReference type="InterPro" id="IPR049278">
    <property type="entry name" value="MS_channel_C"/>
</dbReference>
<evidence type="ECO:0000313" key="11">
    <source>
        <dbReference type="EMBL" id="VVE11573.1"/>
    </source>
</evidence>
<sequence>MRIRMGLLQVLVVIGIAASPAFWAIAATSESASSGAGVPIAADATPTSGGGSAPTLARAASAASAANVATANPRAGDMHDGVELRFMDRPVVTFRAVLGGAAPEVRSARARAVLDSLSGRAFDSPVDVLHASLGGVSGVAFRLQDRILFALTADDLAPGDPRTLDAVAADVQKNLQVAFAARREQLHWPTILRGIALSALGAVVLVILVITVGRARTRLEAWLQTTLEKRVLKRTARTFDWTGSAFHLVHQIVQIGAVCVALAFAYLYLIFMLMQFPASQPMAGRMSDFLWSLVDQFGIGVAGAIPGILTVIVIFLLTRALQSLINNVFDAVQSGRLSIPGMHPETAGATRRVVSVVVWGLALTFAYPYMPGAQSDVFKGLSVLLGLMVTLGSSGIVNQLMSGMIVIYSRSLKKGDLVSIGDATGVVVGVDALSVKLINIAQEELTIPNAVVVASTVRNFSAQGRGRGVAISTTLTIGYDTPWRQVHAMLIEAASAVPQVAAYPAPYVLQRALSDFYVEYEVFATLRDPSTRFAAISALHEGIQDVFNRYGVQIMSPHFEEQPASPLTIRPEHWYPAPAQPPSHEAVPASSAPASQSPQA</sequence>
<feature type="transmembrane region" description="Helical" evidence="7">
    <location>
        <begin position="255"/>
        <end position="276"/>
    </location>
</feature>
<comment type="subunit">
    <text evidence="7">Homoheptamer.</text>
</comment>
<dbReference type="Gene3D" id="3.30.70.100">
    <property type="match status" value="1"/>
</dbReference>
<dbReference type="EMBL" id="CABPSB010000008">
    <property type="protein sequence ID" value="VVE11573.1"/>
    <property type="molecule type" value="Genomic_DNA"/>
</dbReference>
<dbReference type="SUPFAM" id="SSF50182">
    <property type="entry name" value="Sm-like ribonucleoproteins"/>
    <property type="match status" value="1"/>
</dbReference>
<dbReference type="GO" id="GO:0008381">
    <property type="term" value="F:mechanosensitive monoatomic ion channel activity"/>
    <property type="evidence" value="ECO:0007669"/>
    <property type="project" value="InterPro"/>
</dbReference>
<keyword evidence="7" id="KW-0407">Ion channel</keyword>
<keyword evidence="7" id="KW-0997">Cell inner membrane</keyword>
<evidence type="ECO:0000256" key="7">
    <source>
        <dbReference type="RuleBase" id="RU369025"/>
    </source>
</evidence>
<feature type="transmembrane region" description="Helical" evidence="7">
    <location>
        <begin position="382"/>
        <end position="408"/>
    </location>
</feature>
<evidence type="ECO:0000256" key="4">
    <source>
        <dbReference type="ARBA" id="ARBA00022692"/>
    </source>
</evidence>
<dbReference type="InterPro" id="IPR010920">
    <property type="entry name" value="LSM_dom_sf"/>
</dbReference>
<feature type="domain" description="Mechanosensitive ion channel MscS" evidence="9">
    <location>
        <begin position="396"/>
        <end position="461"/>
    </location>
</feature>
<dbReference type="Gene3D" id="1.10.287.1260">
    <property type="match status" value="1"/>
</dbReference>
<comment type="caution">
    <text evidence="7">Lacks conserved residue(s) required for the propagation of feature annotation.</text>
</comment>
<dbReference type="Proteomes" id="UP000406256">
    <property type="component" value="Unassembled WGS sequence"/>
</dbReference>
<dbReference type="OrthoDB" id="9780668at2"/>
<dbReference type="Gene3D" id="2.30.30.60">
    <property type="match status" value="1"/>
</dbReference>
<feature type="transmembrane region" description="Helical" evidence="7">
    <location>
        <begin position="191"/>
        <end position="212"/>
    </location>
</feature>
<dbReference type="Pfam" id="PF21082">
    <property type="entry name" value="MS_channel_3rd"/>
    <property type="match status" value="1"/>
</dbReference>
<dbReference type="GO" id="GO:0005886">
    <property type="term" value="C:plasma membrane"/>
    <property type="evidence" value="ECO:0007669"/>
    <property type="project" value="UniProtKB-SubCell"/>
</dbReference>
<evidence type="ECO:0000256" key="6">
    <source>
        <dbReference type="ARBA" id="ARBA00023136"/>
    </source>
</evidence>
<evidence type="ECO:0000256" key="3">
    <source>
        <dbReference type="ARBA" id="ARBA00022475"/>
    </source>
</evidence>
<keyword evidence="12" id="KW-1185">Reference proteome</keyword>
<dbReference type="RefSeq" id="WP_150669318.1">
    <property type="nucleotide sequence ID" value="NZ_CABPSB010000008.1"/>
</dbReference>
<evidence type="ECO:0000313" key="12">
    <source>
        <dbReference type="Proteomes" id="UP000406256"/>
    </source>
</evidence>
<feature type="domain" description="Mechanosensitive ion channel MscS C-terminal" evidence="10">
    <location>
        <begin position="472"/>
        <end position="554"/>
    </location>
</feature>
<feature type="region of interest" description="Disordered" evidence="8">
    <location>
        <begin position="570"/>
        <end position="600"/>
    </location>
</feature>
<feature type="transmembrane region" description="Helical" evidence="7">
    <location>
        <begin position="353"/>
        <end position="370"/>
    </location>
</feature>
<keyword evidence="3" id="KW-1003">Cell membrane</keyword>
<feature type="compositionally biased region" description="Low complexity" evidence="8">
    <location>
        <begin position="582"/>
        <end position="600"/>
    </location>
</feature>
<dbReference type="PANTHER" id="PTHR30221:SF18">
    <property type="entry name" value="SLL0590 PROTEIN"/>
    <property type="match status" value="1"/>
</dbReference>
<comment type="function">
    <text evidence="7">Mechanosensitive channel that participates in the regulation of osmotic pressure changes within the cell, opening in response to stretch forces in the membrane lipid bilayer, without the need for other proteins. Contributes to normal resistance to hypoosmotic shock. Forms an ion channel of 1.0 nanosiemens conductance with a slight preference for anions.</text>
</comment>
<name>A0A5E4VID3_9BURK</name>
<dbReference type="AlphaFoldDB" id="A0A5E4VID3"/>
<dbReference type="InterPro" id="IPR023408">
    <property type="entry name" value="MscS_beta-dom_sf"/>
</dbReference>
<feature type="transmembrane region" description="Helical" evidence="7">
    <location>
        <begin position="296"/>
        <end position="317"/>
    </location>
</feature>
<dbReference type="Pfam" id="PF00924">
    <property type="entry name" value="MS_channel_2nd"/>
    <property type="match status" value="1"/>
</dbReference>
<gene>
    <name evidence="11" type="ORF">PAN31108_02651</name>
</gene>
<accession>A0A5E4VID3</accession>
<comment type="similarity">
    <text evidence="2 7">Belongs to the MscS (TC 1.A.23) family.</text>
</comment>
<evidence type="ECO:0000256" key="8">
    <source>
        <dbReference type="SAM" id="MobiDB-lite"/>
    </source>
</evidence>
<dbReference type="SUPFAM" id="SSF82689">
    <property type="entry name" value="Mechanosensitive channel protein MscS (YggB), C-terminal domain"/>
    <property type="match status" value="1"/>
</dbReference>
<evidence type="ECO:0000259" key="10">
    <source>
        <dbReference type="Pfam" id="PF21082"/>
    </source>
</evidence>
<evidence type="ECO:0000256" key="5">
    <source>
        <dbReference type="ARBA" id="ARBA00022989"/>
    </source>
</evidence>
<dbReference type="InterPro" id="IPR011066">
    <property type="entry name" value="MscS_channel_C_sf"/>
</dbReference>
<evidence type="ECO:0000259" key="9">
    <source>
        <dbReference type="Pfam" id="PF00924"/>
    </source>
</evidence>
<evidence type="ECO:0000256" key="2">
    <source>
        <dbReference type="ARBA" id="ARBA00008017"/>
    </source>
</evidence>
<keyword evidence="7" id="KW-0406">Ion transport</keyword>
<comment type="subcellular location">
    <subcellularLocation>
        <location evidence="7">Cell inner membrane</location>
        <topology evidence="7">Multi-pass membrane protein</topology>
    </subcellularLocation>
    <subcellularLocation>
        <location evidence="1">Cell membrane</location>
        <topology evidence="1">Multi-pass membrane protein</topology>
    </subcellularLocation>
</comment>
<protein>
    <recommendedName>
        <fullName evidence="7">Small-conductance mechanosensitive channel</fullName>
    </recommendedName>
</protein>
<dbReference type="PANTHER" id="PTHR30221">
    <property type="entry name" value="SMALL-CONDUCTANCE MECHANOSENSITIVE CHANNEL"/>
    <property type="match status" value="1"/>
</dbReference>
<dbReference type="InterPro" id="IPR045275">
    <property type="entry name" value="MscS_archaea/bacteria_type"/>
</dbReference>
<organism evidence="11 12">
    <name type="scientific">Pandoraea anhela</name>
    <dbReference type="NCBI Taxonomy" id="2508295"/>
    <lineage>
        <taxon>Bacteria</taxon>
        <taxon>Pseudomonadati</taxon>
        <taxon>Pseudomonadota</taxon>
        <taxon>Betaproteobacteria</taxon>
        <taxon>Burkholderiales</taxon>
        <taxon>Burkholderiaceae</taxon>
        <taxon>Pandoraea</taxon>
    </lineage>
</organism>
<dbReference type="InterPro" id="IPR006685">
    <property type="entry name" value="MscS_channel_2nd"/>
</dbReference>